<dbReference type="AlphaFoldDB" id="G0N6H0"/>
<proteinExistence type="predicted"/>
<dbReference type="EMBL" id="GL379844">
    <property type="protein sequence ID" value="EGT53800.1"/>
    <property type="molecule type" value="Genomic_DNA"/>
</dbReference>
<sequence length="163" mass="18228">MTLAEGSLHTSTKENIRNCVGSPCTPRTRAKLMADILAVPTNFHDNQKKFTVPKATTVNKASRSIMSEMAIPTITLTPKGSSKRNSDIVKKNEKQTGEKRESMIPPSFQPTRTPRVRTVLGDMTPFENRASRLRRQKMEEQRRISMGSATALDTSMNSSFGWK</sequence>
<feature type="compositionally biased region" description="Basic and acidic residues" evidence="1">
    <location>
        <begin position="84"/>
        <end position="102"/>
    </location>
</feature>
<dbReference type="OrthoDB" id="5877318at2759"/>
<protein>
    <submittedName>
        <fullName evidence="2">Uncharacterized protein</fullName>
    </submittedName>
</protein>
<accession>G0N6H0</accession>
<feature type="region of interest" description="Disordered" evidence="1">
    <location>
        <begin position="72"/>
        <end position="113"/>
    </location>
</feature>
<feature type="region of interest" description="Disordered" evidence="1">
    <location>
        <begin position="139"/>
        <end position="163"/>
    </location>
</feature>
<dbReference type="FunCoup" id="G0N6H0">
    <property type="interactions" value="161"/>
</dbReference>
<dbReference type="Proteomes" id="UP000008068">
    <property type="component" value="Unassembled WGS sequence"/>
</dbReference>
<name>G0N6H0_CAEBE</name>
<dbReference type="InParanoid" id="G0N6H0"/>
<reference evidence="3" key="1">
    <citation type="submission" date="2011-07" db="EMBL/GenBank/DDBJ databases">
        <authorList>
            <consortium name="Caenorhabditis brenneri Sequencing and Analysis Consortium"/>
            <person name="Wilson R.K."/>
        </authorList>
    </citation>
    <scope>NUCLEOTIDE SEQUENCE [LARGE SCALE GENOMIC DNA]</scope>
    <source>
        <strain evidence="3">PB2801</strain>
    </source>
</reference>
<keyword evidence="3" id="KW-1185">Reference proteome</keyword>
<dbReference type="STRING" id="135651.G0N6H0"/>
<dbReference type="eggNOG" id="ENOG502T3ES">
    <property type="taxonomic scope" value="Eukaryota"/>
</dbReference>
<evidence type="ECO:0000313" key="2">
    <source>
        <dbReference type="EMBL" id="EGT53800.1"/>
    </source>
</evidence>
<gene>
    <name evidence="2" type="ORF">CAEBREN_00538</name>
</gene>
<dbReference type="HOGENOM" id="CLU_1628509_0_0_1"/>
<evidence type="ECO:0000313" key="3">
    <source>
        <dbReference type="Proteomes" id="UP000008068"/>
    </source>
</evidence>
<organism evidence="3">
    <name type="scientific">Caenorhabditis brenneri</name>
    <name type="common">Nematode worm</name>
    <dbReference type="NCBI Taxonomy" id="135651"/>
    <lineage>
        <taxon>Eukaryota</taxon>
        <taxon>Metazoa</taxon>
        <taxon>Ecdysozoa</taxon>
        <taxon>Nematoda</taxon>
        <taxon>Chromadorea</taxon>
        <taxon>Rhabditida</taxon>
        <taxon>Rhabditina</taxon>
        <taxon>Rhabditomorpha</taxon>
        <taxon>Rhabditoidea</taxon>
        <taxon>Rhabditidae</taxon>
        <taxon>Peloderinae</taxon>
        <taxon>Caenorhabditis</taxon>
    </lineage>
</organism>
<evidence type="ECO:0000256" key="1">
    <source>
        <dbReference type="SAM" id="MobiDB-lite"/>
    </source>
</evidence>
<feature type="compositionally biased region" description="Polar residues" evidence="1">
    <location>
        <begin position="147"/>
        <end position="163"/>
    </location>
</feature>